<dbReference type="Proteomes" id="UP000054359">
    <property type="component" value="Unassembled WGS sequence"/>
</dbReference>
<evidence type="ECO:0000256" key="7">
    <source>
        <dbReference type="ARBA" id="ARBA00023125"/>
    </source>
</evidence>
<dbReference type="CDD" id="cd08367">
    <property type="entry name" value="P53"/>
    <property type="match status" value="1"/>
</dbReference>
<evidence type="ECO:0000256" key="4">
    <source>
        <dbReference type="ARBA" id="ARBA00022723"/>
    </source>
</evidence>
<dbReference type="InterPro" id="IPR011615">
    <property type="entry name" value="p53_DNA-bd"/>
</dbReference>
<evidence type="ECO:0000256" key="11">
    <source>
        <dbReference type="PIRSR" id="PIRSR602117-1"/>
    </source>
</evidence>
<evidence type="ECO:0000256" key="3">
    <source>
        <dbReference type="ARBA" id="ARBA00022703"/>
    </source>
</evidence>
<keyword evidence="3" id="KW-0053">Apoptosis</keyword>
<keyword evidence="15" id="KW-1185">Reference proteome</keyword>
<name>A0A087SZ70_STEMI</name>
<dbReference type="PANTHER" id="PTHR11447:SF16">
    <property type="entry name" value="P53 PROTEIN LONG FORM VARIANT 1"/>
    <property type="match status" value="1"/>
</dbReference>
<dbReference type="InterPro" id="IPR012346">
    <property type="entry name" value="p53/RUNT-type_TF_DNA-bd_sf"/>
</dbReference>
<keyword evidence="5 11" id="KW-0862">Zinc</keyword>
<dbReference type="InterPro" id="IPR008967">
    <property type="entry name" value="p53-like_TF_DNA-bd_sf"/>
</dbReference>
<evidence type="ECO:0000256" key="6">
    <source>
        <dbReference type="ARBA" id="ARBA00023015"/>
    </source>
</evidence>
<dbReference type="GO" id="GO:0046872">
    <property type="term" value="F:metal ion binding"/>
    <property type="evidence" value="ECO:0007669"/>
    <property type="project" value="UniProtKB-KW"/>
</dbReference>
<evidence type="ECO:0000256" key="2">
    <source>
        <dbReference type="ARBA" id="ARBA00006167"/>
    </source>
</evidence>
<dbReference type="AlphaFoldDB" id="A0A087SZ70"/>
<proteinExistence type="inferred from homology"/>
<feature type="binding site" evidence="11">
    <location>
        <position position="152"/>
    </location>
    <ligand>
        <name>Zn(2+)</name>
        <dbReference type="ChEBI" id="CHEBI:29105"/>
    </ligand>
</feature>
<keyword evidence="7" id="KW-0238">DNA-binding</keyword>
<feature type="non-terminal residue" evidence="14">
    <location>
        <position position="355"/>
    </location>
</feature>
<accession>A0A087SZ70</accession>
<reference evidence="14 15" key="1">
    <citation type="submission" date="2013-11" db="EMBL/GenBank/DDBJ databases">
        <title>Genome sequencing of Stegodyphus mimosarum.</title>
        <authorList>
            <person name="Bechsgaard J."/>
        </authorList>
    </citation>
    <scope>NUCLEOTIDE SEQUENCE [LARGE SCALE GENOMIC DNA]</scope>
</reference>
<keyword evidence="6" id="KW-0805">Transcription regulation</keyword>
<dbReference type="OrthoDB" id="5915660at2759"/>
<evidence type="ECO:0000256" key="12">
    <source>
        <dbReference type="PIRSR" id="PIRSR602117-2"/>
    </source>
</evidence>
<comment type="similarity">
    <text evidence="2">Belongs to the p53 family.</text>
</comment>
<keyword evidence="9" id="KW-0804">Transcription</keyword>
<organism evidence="14 15">
    <name type="scientific">Stegodyphus mimosarum</name>
    <name type="common">African social velvet spider</name>
    <dbReference type="NCBI Taxonomy" id="407821"/>
    <lineage>
        <taxon>Eukaryota</taxon>
        <taxon>Metazoa</taxon>
        <taxon>Ecdysozoa</taxon>
        <taxon>Arthropoda</taxon>
        <taxon>Chelicerata</taxon>
        <taxon>Arachnida</taxon>
        <taxon>Araneae</taxon>
        <taxon>Araneomorphae</taxon>
        <taxon>Entelegynae</taxon>
        <taxon>Eresoidea</taxon>
        <taxon>Eresidae</taxon>
        <taxon>Stegodyphus</taxon>
    </lineage>
</organism>
<dbReference type="GO" id="GO:0005634">
    <property type="term" value="C:nucleus"/>
    <property type="evidence" value="ECO:0007669"/>
    <property type="project" value="UniProtKB-SubCell"/>
</dbReference>
<evidence type="ECO:0000256" key="1">
    <source>
        <dbReference type="ARBA" id="ARBA00004123"/>
    </source>
</evidence>
<dbReference type="EMBL" id="KK112636">
    <property type="protein sequence ID" value="KFM58159.1"/>
    <property type="molecule type" value="Genomic_DNA"/>
</dbReference>
<dbReference type="GO" id="GO:0000981">
    <property type="term" value="F:DNA-binding transcription factor activity, RNA polymerase II-specific"/>
    <property type="evidence" value="ECO:0007669"/>
    <property type="project" value="TreeGrafter"/>
</dbReference>
<evidence type="ECO:0000256" key="5">
    <source>
        <dbReference type="ARBA" id="ARBA00022833"/>
    </source>
</evidence>
<keyword evidence="4 11" id="KW-0479">Metal-binding</keyword>
<evidence type="ECO:0000259" key="13">
    <source>
        <dbReference type="Pfam" id="PF00870"/>
    </source>
</evidence>
<dbReference type="GO" id="GO:0000978">
    <property type="term" value="F:RNA polymerase II cis-regulatory region sequence-specific DNA binding"/>
    <property type="evidence" value="ECO:0007669"/>
    <property type="project" value="TreeGrafter"/>
</dbReference>
<evidence type="ECO:0000256" key="9">
    <source>
        <dbReference type="ARBA" id="ARBA00023163"/>
    </source>
</evidence>
<dbReference type="GO" id="GO:0006915">
    <property type="term" value="P:apoptotic process"/>
    <property type="evidence" value="ECO:0007669"/>
    <property type="project" value="UniProtKB-KW"/>
</dbReference>
<dbReference type="PANTHER" id="PTHR11447">
    <property type="entry name" value="CELLULAR TUMOR ANTIGEN P53"/>
    <property type="match status" value="1"/>
</dbReference>
<dbReference type="SUPFAM" id="SSF49417">
    <property type="entry name" value="p53-like transcription factors"/>
    <property type="match status" value="1"/>
</dbReference>
<evidence type="ECO:0000313" key="14">
    <source>
        <dbReference type="EMBL" id="KFM58159.1"/>
    </source>
</evidence>
<comment type="cofactor">
    <cofactor evidence="11">
        <name>Zn(2+)</name>
        <dbReference type="ChEBI" id="CHEBI:29105"/>
    </cofactor>
    <text evidence="11">Binds 1 zinc ion per subunit.</text>
</comment>
<feature type="domain" description="p53 DNA-binding" evidence="13">
    <location>
        <begin position="73"/>
        <end position="259"/>
    </location>
</feature>
<sequence>MKWSPPKRSLVPARSACILLDSDDVSKAVEFKGSPNSDIHLLEREIVLSHSGQVIQDSSSNTHHVPSSLPACQNWAGNFDFQVSFIPQEKITKGVLWTYSDIKDKLYVGKDAPCPVNFSVNTVMSDDVSIRVMALYSSPENACEIVRRCVNHSMDEVRRGVFEAEHLVRCESSMATYEIDGATGRHSVKVPFENPPVGQKFSTYIYKFACFGSCAGGPNRRPLMLIFTLEKGGEVIGRRKLDVKICACPTRDRKTEEQQSIVSGGAISAKRKDPPEFENLIDSLSFAKSVTFPPPPKKSRASPNENGFYTIAVDNYECFEFLKQMKKFYEICSIMGNLPPELKQRLMHHGSLLNV</sequence>
<evidence type="ECO:0000256" key="8">
    <source>
        <dbReference type="ARBA" id="ARBA00023159"/>
    </source>
</evidence>
<dbReference type="PRINTS" id="PR00386">
    <property type="entry name" value="P53SUPPRESSR"/>
</dbReference>
<keyword evidence="10" id="KW-0539">Nucleus</keyword>
<protein>
    <submittedName>
        <fullName evidence="14">Cellular tumor antigen p53</fullName>
    </submittedName>
</protein>
<dbReference type="OMA" id="PILTIMT"/>
<feature type="binding site" evidence="11">
    <location>
        <position position="149"/>
    </location>
    <ligand>
        <name>Zn(2+)</name>
        <dbReference type="ChEBI" id="CHEBI:29105"/>
    </ligand>
</feature>
<feature type="binding site" evidence="11">
    <location>
        <position position="210"/>
    </location>
    <ligand>
        <name>Zn(2+)</name>
        <dbReference type="ChEBI" id="CHEBI:29105"/>
    </ligand>
</feature>
<comment type="subcellular location">
    <subcellularLocation>
        <location evidence="1">Nucleus</location>
    </subcellularLocation>
</comment>
<dbReference type="InterPro" id="IPR002117">
    <property type="entry name" value="p53_tumour_suppressor"/>
</dbReference>
<keyword evidence="8" id="KW-0010">Activator</keyword>
<dbReference type="Gene3D" id="2.60.40.720">
    <property type="match status" value="1"/>
</dbReference>
<gene>
    <name evidence="14" type="ORF">X975_13868</name>
</gene>
<evidence type="ECO:0000313" key="15">
    <source>
        <dbReference type="Proteomes" id="UP000054359"/>
    </source>
</evidence>
<dbReference type="STRING" id="407821.A0A087SZ70"/>
<feature type="binding site" evidence="11">
    <location>
        <position position="214"/>
    </location>
    <ligand>
        <name>Zn(2+)</name>
        <dbReference type="ChEBI" id="CHEBI:29105"/>
    </ligand>
</feature>
<evidence type="ECO:0000256" key="10">
    <source>
        <dbReference type="ARBA" id="ARBA00023242"/>
    </source>
</evidence>
<feature type="site" description="Interaction with DNA" evidence="12">
    <location>
        <position position="93"/>
    </location>
</feature>
<dbReference type="Pfam" id="PF00870">
    <property type="entry name" value="P53"/>
    <property type="match status" value="1"/>
</dbReference>